<feature type="compositionally biased region" description="Low complexity" evidence="1">
    <location>
        <begin position="34"/>
        <end position="52"/>
    </location>
</feature>
<evidence type="ECO:0000313" key="2">
    <source>
        <dbReference type="EMBL" id="KAL3775635.1"/>
    </source>
</evidence>
<organism evidence="2 3">
    <name type="scientific">Cyclotella atomus</name>
    <dbReference type="NCBI Taxonomy" id="382360"/>
    <lineage>
        <taxon>Eukaryota</taxon>
        <taxon>Sar</taxon>
        <taxon>Stramenopiles</taxon>
        <taxon>Ochrophyta</taxon>
        <taxon>Bacillariophyta</taxon>
        <taxon>Coscinodiscophyceae</taxon>
        <taxon>Thalassiosirophycidae</taxon>
        <taxon>Stephanodiscales</taxon>
        <taxon>Stephanodiscaceae</taxon>
        <taxon>Cyclotella</taxon>
    </lineage>
</organism>
<protein>
    <submittedName>
        <fullName evidence="2">Uncharacterized protein</fullName>
    </submittedName>
</protein>
<sequence length="319" mass="35156">MPEAVQVQQGDKGKDSEMSLEENEHSDDAEEAEASAVDSGEAQEMSSEQESASPKRLKLNSADSAASSLKDCSYACLLGELKHRIDAMDSEECFLKFVEMNVMARKELKNRSEHLLNAFDLMMKGFSTVGVDGGAAAGSGVNSGSGAAFSATPGVAAQAQARDQMNSLINRAFPPQPHETWEPKGGITAETNVEAAIPTGQLKKKRKFTLTERQEQFVKIIVAADEPFGKWASKARLKTGEPLFGEETHKGSLYGYARSCRHKPLKISFRSFRDGRRSGWEPLRRDEIDPLEWLMDLGPIRKLTEEEFIRQSVKPEKSA</sequence>
<keyword evidence="3" id="KW-1185">Reference proteome</keyword>
<feature type="region of interest" description="Disordered" evidence="1">
    <location>
        <begin position="1"/>
        <end position="59"/>
    </location>
</feature>
<evidence type="ECO:0000313" key="3">
    <source>
        <dbReference type="Proteomes" id="UP001530400"/>
    </source>
</evidence>
<dbReference type="EMBL" id="JALLPJ020001146">
    <property type="protein sequence ID" value="KAL3775635.1"/>
    <property type="molecule type" value="Genomic_DNA"/>
</dbReference>
<gene>
    <name evidence="2" type="ORF">ACHAWO_001902</name>
</gene>
<dbReference type="Proteomes" id="UP001530400">
    <property type="component" value="Unassembled WGS sequence"/>
</dbReference>
<accession>A0ABD3NP71</accession>
<proteinExistence type="predicted"/>
<evidence type="ECO:0000256" key="1">
    <source>
        <dbReference type="SAM" id="MobiDB-lite"/>
    </source>
</evidence>
<dbReference type="AlphaFoldDB" id="A0ABD3NP71"/>
<reference evidence="2 3" key="1">
    <citation type="submission" date="2024-10" db="EMBL/GenBank/DDBJ databases">
        <title>Updated reference genomes for cyclostephanoid diatoms.</title>
        <authorList>
            <person name="Roberts W.R."/>
            <person name="Alverson A.J."/>
        </authorList>
    </citation>
    <scope>NUCLEOTIDE SEQUENCE [LARGE SCALE GENOMIC DNA]</scope>
    <source>
        <strain evidence="2 3">AJA010-31</strain>
    </source>
</reference>
<comment type="caution">
    <text evidence="2">The sequence shown here is derived from an EMBL/GenBank/DDBJ whole genome shotgun (WGS) entry which is preliminary data.</text>
</comment>
<name>A0ABD3NP71_9STRA</name>
<feature type="compositionally biased region" description="Acidic residues" evidence="1">
    <location>
        <begin position="18"/>
        <end position="33"/>
    </location>
</feature>